<evidence type="ECO:0000313" key="2">
    <source>
        <dbReference type="Proteomes" id="UP000656881"/>
    </source>
</evidence>
<sequence length="169" mass="19182">MGLFDKLTGTKRPIGNVTPRPVEDVRTALLGLNRPNIPWVVREGEPDRTVLVAEWRLMEPAWRDFFVRRQLSLKLRVTMRLAANSHEVRALEEQWKITWVGNPPMPSASEYGRGPSRTVYRQGSIGRGGNGRVRSAGTTLYDTADFKDPLRNTVLRAGWVWRGVLFGKV</sequence>
<accession>A0ABQ2LKL7</accession>
<dbReference type="RefSeq" id="WP_189172580.1">
    <property type="nucleotide sequence ID" value="NZ_BMNG01000001.1"/>
</dbReference>
<protein>
    <submittedName>
        <fullName evidence="1">Uncharacterized protein</fullName>
    </submittedName>
</protein>
<keyword evidence="2" id="KW-1185">Reference proteome</keyword>
<reference evidence="2" key="1">
    <citation type="journal article" date="2019" name="Int. J. Syst. Evol. Microbiol.">
        <title>The Global Catalogue of Microorganisms (GCM) 10K type strain sequencing project: providing services to taxonomists for standard genome sequencing and annotation.</title>
        <authorList>
            <consortium name="The Broad Institute Genomics Platform"/>
            <consortium name="The Broad Institute Genome Sequencing Center for Infectious Disease"/>
            <person name="Wu L."/>
            <person name="Ma J."/>
        </authorList>
    </citation>
    <scope>NUCLEOTIDE SEQUENCE [LARGE SCALE GENOMIC DNA]</scope>
    <source>
        <strain evidence="2">CGMCC 4.7349</strain>
    </source>
</reference>
<dbReference type="Proteomes" id="UP000656881">
    <property type="component" value="Unassembled WGS sequence"/>
</dbReference>
<gene>
    <name evidence="1" type="ORF">GCM10012286_04440</name>
</gene>
<evidence type="ECO:0000313" key="1">
    <source>
        <dbReference type="EMBL" id="GGO34794.1"/>
    </source>
</evidence>
<organism evidence="1 2">
    <name type="scientific">Streptomyces lasiicapitis</name>
    <dbReference type="NCBI Taxonomy" id="1923961"/>
    <lineage>
        <taxon>Bacteria</taxon>
        <taxon>Bacillati</taxon>
        <taxon>Actinomycetota</taxon>
        <taxon>Actinomycetes</taxon>
        <taxon>Kitasatosporales</taxon>
        <taxon>Streptomycetaceae</taxon>
        <taxon>Streptomyces</taxon>
    </lineage>
</organism>
<dbReference type="EMBL" id="BMNG01000001">
    <property type="protein sequence ID" value="GGO34794.1"/>
    <property type="molecule type" value="Genomic_DNA"/>
</dbReference>
<proteinExistence type="predicted"/>
<name>A0ABQ2LKL7_9ACTN</name>
<comment type="caution">
    <text evidence="1">The sequence shown here is derived from an EMBL/GenBank/DDBJ whole genome shotgun (WGS) entry which is preliminary data.</text>
</comment>